<reference evidence="1" key="1">
    <citation type="submission" date="2018-05" db="EMBL/GenBank/DDBJ databases">
        <authorList>
            <person name="Lanie J.A."/>
            <person name="Ng W.-L."/>
            <person name="Kazmierczak K.M."/>
            <person name="Andrzejewski T.M."/>
            <person name="Davidsen T.M."/>
            <person name="Wayne K.J."/>
            <person name="Tettelin H."/>
            <person name="Glass J.I."/>
            <person name="Rusch D."/>
            <person name="Podicherti R."/>
            <person name="Tsui H.-C.T."/>
            <person name="Winkler M.E."/>
        </authorList>
    </citation>
    <scope>NUCLEOTIDE SEQUENCE</scope>
</reference>
<feature type="non-terminal residue" evidence="1">
    <location>
        <position position="52"/>
    </location>
</feature>
<name>A0A382I6Z5_9ZZZZ</name>
<evidence type="ECO:0000313" key="1">
    <source>
        <dbReference type="EMBL" id="SVB95019.1"/>
    </source>
</evidence>
<proteinExistence type="predicted"/>
<dbReference type="AlphaFoldDB" id="A0A382I6Z5"/>
<gene>
    <name evidence="1" type="ORF">METZ01_LOCUS247873</name>
</gene>
<organism evidence="1">
    <name type="scientific">marine metagenome</name>
    <dbReference type="NCBI Taxonomy" id="408172"/>
    <lineage>
        <taxon>unclassified sequences</taxon>
        <taxon>metagenomes</taxon>
        <taxon>ecological metagenomes</taxon>
    </lineage>
</organism>
<accession>A0A382I6Z5</accession>
<protein>
    <submittedName>
        <fullName evidence="1">Uncharacterized protein</fullName>
    </submittedName>
</protein>
<sequence length="52" mass="5635">MLSPAIGLLAAVLAERGHEVQLFDTAYYAATYGHGESMDADVQKSDRLQARP</sequence>
<dbReference type="EMBL" id="UINC01065398">
    <property type="protein sequence ID" value="SVB95019.1"/>
    <property type="molecule type" value="Genomic_DNA"/>
</dbReference>